<dbReference type="InterPro" id="IPR025588">
    <property type="entry name" value="YcxB-like_C"/>
</dbReference>
<sequence length="173" mass="20624">MKLEYELTEEDYLNFNIYHSRKSPSIKKKIFIQRIMGPIIFMITPFVVTNFSDIPLWYWLTIFIFMSIVWFIYYPKYVNWELKKGVEKMLEEGNNENLFDRKSLTITEEGLREVSSIGSSNVSWDKINSVDETKEYIYVYISSLSAHIIPKRAFNDPNEQKNFLNELMKQTVS</sequence>
<dbReference type="OrthoDB" id="339559at2"/>
<dbReference type="EMBL" id="BJUY01000007">
    <property type="protein sequence ID" value="GEK91235.1"/>
    <property type="molecule type" value="Genomic_DNA"/>
</dbReference>
<dbReference type="Proteomes" id="UP000321662">
    <property type="component" value="Unassembled WGS sequence"/>
</dbReference>
<proteinExistence type="predicted"/>
<keyword evidence="1" id="KW-1133">Transmembrane helix</keyword>
<evidence type="ECO:0000313" key="4">
    <source>
        <dbReference type="Proteomes" id="UP000321662"/>
    </source>
</evidence>
<evidence type="ECO:0000259" key="2">
    <source>
        <dbReference type="Pfam" id="PF14317"/>
    </source>
</evidence>
<comment type="caution">
    <text evidence="3">The sequence shown here is derived from an EMBL/GenBank/DDBJ whole genome shotgun (WGS) entry which is preliminary data.</text>
</comment>
<evidence type="ECO:0000313" key="3">
    <source>
        <dbReference type="EMBL" id="GEK91235.1"/>
    </source>
</evidence>
<reference evidence="3 4" key="1">
    <citation type="submission" date="2019-07" db="EMBL/GenBank/DDBJ databases">
        <title>Whole genome shotgun sequence of Alkalibacterium kapii NBRC 103247.</title>
        <authorList>
            <person name="Hosoyama A."/>
            <person name="Uohara A."/>
            <person name="Ohji S."/>
            <person name="Ichikawa N."/>
        </authorList>
    </citation>
    <scope>NUCLEOTIDE SEQUENCE [LARGE SCALE GENOMIC DNA]</scope>
    <source>
        <strain evidence="3 4">NBRC 103247</strain>
    </source>
</reference>
<protein>
    <recommendedName>
        <fullName evidence="2">YcxB-like C-terminal domain-containing protein</fullName>
    </recommendedName>
</protein>
<feature type="transmembrane region" description="Helical" evidence="1">
    <location>
        <begin position="31"/>
        <end position="51"/>
    </location>
</feature>
<keyword evidence="1" id="KW-0812">Transmembrane</keyword>
<dbReference type="Pfam" id="PF14317">
    <property type="entry name" value="YcxB"/>
    <property type="match status" value="1"/>
</dbReference>
<organism evidence="3 4">
    <name type="scientific">Alkalibacterium kapii</name>
    <dbReference type="NCBI Taxonomy" id="426704"/>
    <lineage>
        <taxon>Bacteria</taxon>
        <taxon>Bacillati</taxon>
        <taxon>Bacillota</taxon>
        <taxon>Bacilli</taxon>
        <taxon>Lactobacillales</taxon>
        <taxon>Carnobacteriaceae</taxon>
        <taxon>Alkalibacterium</taxon>
    </lineage>
</organism>
<dbReference type="AlphaFoldDB" id="A0A511ASR0"/>
<feature type="domain" description="YcxB-like C-terminal" evidence="2">
    <location>
        <begin position="106"/>
        <end position="167"/>
    </location>
</feature>
<gene>
    <name evidence="3" type="ORF">AKA01nite_08570</name>
</gene>
<feature type="transmembrane region" description="Helical" evidence="1">
    <location>
        <begin position="57"/>
        <end position="74"/>
    </location>
</feature>
<accession>A0A511ASR0</accession>
<dbReference type="RefSeq" id="WP_146924067.1">
    <property type="nucleotide sequence ID" value="NZ_BJUY01000007.1"/>
</dbReference>
<name>A0A511ASR0_9LACT</name>
<evidence type="ECO:0000256" key="1">
    <source>
        <dbReference type="SAM" id="Phobius"/>
    </source>
</evidence>
<keyword evidence="4" id="KW-1185">Reference proteome</keyword>
<keyword evidence="1" id="KW-0472">Membrane</keyword>